<dbReference type="InterPro" id="IPR053876">
    <property type="entry name" value="Phage_int_M"/>
</dbReference>
<accession>A0A1I4F2Z0</accession>
<name>A0A1I4F2Z0_9PROT</name>
<reference evidence="6 7" key="1">
    <citation type="submission" date="2016-10" db="EMBL/GenBank/DDBJ databases">
        <authorList>
            <person name="de Groot N.N."/>
        </authorList>
    </citation>
    <scope>NUCLEOTIDE SEQUENCE [LARGE SCALE GENOMIC DNA]</scope>
    <source>
        <strain evidence="6 7">DSM 19981</strain>
    </source>
</reference>
<gene>
    <name evidence="6" type="ORF">SAMN02745775_12060</name>
</gene>
<evidence type="ECO:0000313" key="6">
    <source>
        <dbReference type="EMBL" id="SFL10771.1"/>
    </source>
</evidence>
<evidence type="ECO:0000259" key="5">
    <source>
        <dbReference type="PROSITE" id="PS51898"/>
    </source>
</evidence>
<dbReference type="PANTHER" id="PTHR30629:SF2">
    <property type="entry name" value="PROPHAGE INTEGRASE INTS-RELATED"/>
    <property type="match status" value="1"/>
</dbReference>
<sequence length="451" mass="48896">MGDLTTTGLKAKLAALAKSPAAAPVRIGDGGGLHLLVKANQAGGGVWVLRYTYGDKRRDMGLGAYPAVGLAEARDAAEDARKLLRAGVDPLAAREAAKAEQARAAAEAEAKAVTFRDAATATVAAKRDGWSNPKHAAQWLATLEQHAFPKIGNTAVAEIDLAAVLSVLRPIWPLVPETASRLRQRIEAVLDLARVRGWRAGENPARWRGLLSEELPPPRRVKRVEHRPALPWQQVPAFWTALAEVQGMGAAALRFAILTAARTGEVRGMTWRELDMEGGLWSVPGARMKGRRLHRVPLSAAALDVLRAVRPSKPRGDALVFPNTNGDPISDMTVSAVVRRMNEPVEGDEADALPRWRDHEGRAVVPHGFRSTFRDWAGETRPEGSQVVERALAHAVRDKVEAAYARSDLLEKRRPLMDAWAAWCLRPAGAAVVQNLDVERAKRGRKAKAAG</sequence>
<keyword evidence="4" id="KW-0233">DNA recombination</keyword>
<dbReference type="GO" id="GO:0003677">
    <property type="term" value="F:DNA binding"/>
    <property type="evidence" value="ECO:0007669"/>
    <property type="project" value="UniProtKB-KW"/>
</dbReference>
<evidence type="ECO:0000256" key="3">
    <source>
        <dbReference type="ARBA" id="ARBA00023125"/>
    </source>
</evidence>
<dbReference type="GO" id="GO:0015074">
    <property type="term" value="P:DNA integration"/>
    <property type="evidence" value="ECO:0007669"/>
    <property type="project" value="UniProtKB-KW"/>
</dbReference>
<comment type="similarity">
    <text evidence="1">Belongs to the 'phage' integrase family.</text>
</comment>
<evidence type="ECO:0000256" key="4">
    <source>
        <dbReference type="ARBA" id="ARBA00023172"/>
    </source>
</evidence>
<dbReference type="Pfam" id="PF13356">
    <property type="entry name" value="Arm-DNA-bind_3"/>
    <property type="match status" value="1"/>
</dbReference>
<protein>
    <submittedName>
        <fullName evidence="6">Integrase</fullName>
    </submittedName>
</protein>
<dbReference type="OrthoDB" id="7298605at2"/>
<keyword evidence="7" id="KW-1185">Reference proteome</keyword>
<evidence type="ECO:0000313" key="7">
    <source>
        <dbReference type="Proteomes" id="UP000199473"/>
    </source>
</evidence>
<dbReference type="AlphaFoldDB" id="A0A1I4F2Z0"/>
<dbReference type="InterPro" id="IPR002104">
    <property type="entry name" value="Integrase_catalytic"/>
</dbReference>
<dbReference type="Gene3D" id="1.10.443.10">
    <property type="entry name" value="Intergrase catalytic core"/>
    <property type="match status" value="1"/>
</dbReference>
<evidence type="ECO:0000256" key="2">
    <source>
        <dbReference type="ARBA" id="ARBA00022908"/>
    </source>
</evidence>
<dbReference type="CDD" id="cd00801">
    <property type="entry name" value="INT_P4_C"/>
    <property type="match status" value="1"/>
</dbReference>
<keyword evidence="2" id="KW-0229">DNA integration</keyword>
<dbReference type="PANTHER" id="PTHR30629">
    <property type="entry name" value="PROPHAGE INTEGRASE"/>
    <property type="match status" value="1"/>
</dbReference>
<dbReference type="Gene3D" id="1.10.150.130">
    <property type="match status" value="1"/>
</dbReference>
<dbReference type="SUPFAM" id="SSF56349">
    <property type="entry name" value="DNA breaking-rejoining enzymes"/>
    <property type="match status" value="1"/>
</dbReference>
<dbReference type="InterPro" id="IPR010998">
    <property type="entry name" value="Integrase_recombinase_N"/>
</dbReference>
<dbReference type="InterPro" id="IPR050808">
    <property type="entry name" value="Phage_Integrase"/>
</dbReference>
<keyword evidence="3" id="KW-0238">DNA-binding</keyword>
<dbReference type="PROSITE" id="PS51898">
    <property type="entry name" value="TYR_RECOMBINASE"/>
    <property type="match status" value="1"/>
</dbReference>
<dbReference type="Pfam" id="PF22022">
    <property type="entry name" value="Phage_int_M"/>
    <property type="match status" value="1"/>
</dbReference>
<dbReference type="InterPro" id="IPR025166">
    <property type="entry name" value="Integrase_DNA_bind_dom"/>
</dbReference>
<proteinExistence type="inferred from homology"/>
<dbReference type="Proteomes" id="UP000199473">
    <property type="component" value="Unassembled WGS sequence"/>
</dbReference>
<dbReference type="Gene3D" id="3.30.160.390">
    <property type="entry name" value="Integrase, DNA-binding domain"/>
    <property type="match status" value="1"/>
</dbReference>
<dbReference type="InterPro" id="IPR013762">
    <property type="entry name" value="Integrase-like_cat_sf"/>
</dbReference>
<dbReference type="GO" id="GO:0006310">
    <property type="term" value="P:DNA recombination"/>
    <property type="evidence" value="ECO:0007669"/>
    <property type="project" value="UniProtKB-KW"/>
</dbReference>
<feature type="domain" description="Tyr recombinase" evidence="5">
    <location>
        <begin position="225"/>
        <end position="417"/>
    </location>
</feature>
<dbReference type="InterPro" id="IPR038488">
    <property type="entry name" value="Integrase_DNA-bd_sf"/>
</dbReference>
<evidence type="ECO:0000256" key="1">
    <source>
        <dbReference type="ARBA" id="ARBA00008857"/>
    </source>
</evidence>
<dbReference type="InterPro" id="IPR011010">
    <property type="entry name" value="DNA_brk_join_enz"/>
</dbReference>
<organism evidence="6 7">
    <name type="scientific">Falsiroseomonas stagni DSM 19981</name>
    <dbReference type="NCBI Taxonomy" id="1123062"/>
    <lineage>
        <taxon>Bacteria</taxon>
        <taxon>Pseudomonadati</taxon>
        <taxon>Pseudomonadota</taxon>
        <taxon>Alphaproteobacteria</taxon>
        <taxon>Acetobacterales</taxon>
        <taxon>Roseomonadaceae</taxon>
        <taxon>Falsiroseomonas</taxon>
    </lineage>
</organism>
<dbReference type="EMBL" id="FOSQ01000020">
    <property type="protein sequence ID" value="SFL10771.1"/>
    <property type="molecule type" value="Genomic_DNA"/>
</dbReference>
<dbReference type="RefSeq" id="WP_092963194.1">
    <property type="nucleotide sequence ID" value="NZ_FOSQ01000020.1"/>
</dbReference>
<dbReference type="Pfam" id="PF00589">
    <property type="entry name" value="Phage_integrase"/>
    <property type="match status" value="1"/>
</dbReference>